<name>A0A2Z6PFK2_TRISU</name>
<feature type="domain" description="Putative plant transposon protein" evidence="2">
    <location>
        <begin position="18"/>
        <end position="107"/>
    </location>
</feature>
<dbReference type="Pfam" id="PF20167">
    <property type="entry name" value="Transposase_32"/>
    <property type="match status" value="1"/>
</dbReference>
<evidence type="ECO:0000259" key="2">
    <source>
        <dbReference type="Pfam" id="PF20167"/>
    </source>
</evidence>
<dbReference type="InterPro" id="IPR046796">
    <property type="entry name" value="Transposase_32_dom"/>
</dbReference>
<evidence type="ECO:0000313" key="3">
    <source>
        <dbReference type="EMBL" id="GAU42857.1"/>
    </source>
</evidence>
<dbReference type="EMBL" id="DF973944">
    <property type="protein sequence ID" value="GAU42857.1"/>
    <property type="molecule type" value="Genomic_DNA"/>
</dbReference>
<dbReference type="AlphaFoldDB" id="A0A2Z6PFK2"/>
<evidence type="ECO:0000313" key="4">
    <source>
        <dbReference type="Proteomes" id="UP000242715"/>
    </source>
</evidence>
<dbReference type="Proteomes" id="UP000242715">
    <property type="component" value="Unassembled WGS sequence"/>
</dbReference>
<evidence type="ECO:0000256" key="1">
    <source>
        <dbReference type="SAM" id="MobiDB-lite"/>
    </source>
</evidence>
<protein>
    <recommendedName>
        <fullName evidence="2">Putative plant transposon protein domain-containing protein</fullName>
    </recommendedName>
</protein>
<keyword evidence="4" id="KW-1185">Reference proteome</keyword>
<feature type="compositionally biased region" description="Acidic residues" evidence="1">
    <location>
        <begin position="212"/>
        <end position="222"/>
    </location>
</feature>
<organism evidence="3 4">
    <name type="scientific">Trifolium subterraneum</name>
    <name type="common">Subterranean clover</name>
    <dbReference type="NCBI Taxonomy" id="3900"/>
    <lineage>
        <taxon>Eukaryota</taxon>
        <taxon>Viridiplantae</taxon>
        <taxon>Streptophyta</taxon>
        <taxon>Embryophyta</taxon>
        <taxon>Tracheophyta</taxon>
        <taxon>Spermatophyta</taxon>
        <taxon>Magnoliopsida</taxon>
        <taxon>eudicotyledons</taxon>
        <taxon>Gunneridae</taxon>
        <taxon>Pentapetalae</taxon>
        <taxon>rosids</taxon>
        <taxon>fabids</taxon>
        <taxon>Fabales</taxon>
        <taxon>Fabaceae</taxon>
        <taxon>Papilionoideae</taxon>
        <taxon>50 kb inversion clade</taxon>
        <taxon>NPAAA clade</taxon>
        <taxon>Hologalegina</taxon>
        <taxon>IRL clade</taxon>
        <taxon>Trifolieae</taxon>
        <taxon>Trifolium</taxon>
    </lineage>
</organism>
<gene>
    <name evidence="3" type="ORF">TSUD_13250</name>
</gene>
<sequence>MPDCDIQLNSVGLPLRAMRGDMKQKAQLTLLFILHNVIPRSHLSDAPMNILGLLYCLHVGKDIDVARVIANEMKVIASSGVTNQSKPKCMLAFSTLIMGLIKEERIPIPQNFHELEKIDDIYVNRYCKLKRKETPTAPTHPTAPHDAMYRMSLQHPIDESTMFQTHIAWLGDRPNFVGGAGAEAGIDAEDDDIDAVAADAIDDDATQSGDGGDAEQYEGMSD</sequence>
<reference evidence="4" key="1">
    <citation type="journal article" date="2017" name="Front. Plant Sci.">
        <title>Climate Clever Clovers: New Paradigm to Reduce the Environmental Footprint of Ruminants by Breeding Low Methanogenic Forages Utilizing Haplotype Variation.</title>
        <authorList>
            <person name="Kaur P."/>
            <person name="Appels R."/>
            <person name="Bayer P.E."/>
            <person name="Keeble-Gagnere G."/>
            <person name="Wang J."/>
            <person name="Hirakawa H."/>
            <person name="Shirasawa K."/>
            <person name="Vercoe P."/>
            <person name="Stefanova K."/>
            <person name="Durmic Z."/>
            <person name="Nichols P."/>
            <person name="Revell C."/>
            <person name="Isobe S.N."/>
            <person name="Edwards D."/>
            <person name="Erskine W."/>
        </authorList>
    </citation>
    <scope>NUCLEOTIDE SEQUENCE [LARGE SCALE GENOMIC DNA]</scope>
    <source>
        <strain evidence="4">cv. Daliak</strain>
    </source>
</reference>
<accession>A0A2Z6PFK2</accession>
<feature type="region of interest" description="Disordered" evidence="1">
    <location>
        <begin position="198"/>
        <end position="222"/>
    </location>
</feature>
<proteinExistence type="predicted"/>